<dbReference type="EMBL" id="CAJOBG010076452">
    <property type="protein sequence ID" value="CAF4615458.1"/>
    <property type="molecule type" value="Genomic_DNA"/>
</dbReference>
<evidence type="ECO:0000313" key="3">
    <source>
        <dbReference type="Proteomes" id="UP000663866"/>
    </source>
</evidence>
<comment type="caution">
    <text evidence="2">The sequence shown here is derived from an EMBL/GenBank/DDBJ whole genome shotgun (WGS) entry which is preliminary data.</text>
</comment>
<accession>A0A821D551</accession>
<dbReference type="AlphaFoldDB" id="A0A821D551"/>
<feature type="non-terminal residue" evidence="2">
    <location>
        <position position="89"/>
    </location>
</feature>
<keyword evidence="3" id="KW-1185">Reference proteome</keyword>
<evidence type="ECO:0000259" key="1">
    <source>
        <dbReference type="Pfam" id="PF22900"/>
    </source>
</evidence>
<organism evidence="2 3">
    <name type="scientific">Rotaria magnacalcarata</name>
    <dbReference type="NCBI Taxonomy" id="392030"/>
    <lineage>
        <taxon>Eukaryota</taxon>
        <taxon>Metazoa</taxon>
        <taxon>Spiralia</taxon>
        <taxon>Gnathifera</taxon>
        <taxon>Rotifera</taxon>
        <taxon>Eurotatoria</taxon>
        <taxon>Bdelloidea</taxon>
        <taxon>Philodinida</taxon>
        <taxon>Philodinidae</taxon>
        <taxon>Rotaria</taxon>
    </lineage>
</organism>
<feature type="non-terminal residue" evidence="2">
    <location>
        <position position="1"/>
    </location>
</feature>
<name>A0A821D551_9BILA</name>
<evidence type="ECO:0000313" key="2">
    <source>
        <dbReference type="EMBL" id="CAF4615458.1"/>
    </source>
</evidence>
<proteinExistence type="predicted"/>
<feature type="domain" description="UBP24/USP9X/USP9Y ubiquitin-like" evidence="1">
    <location>
        <begin position="47"/>
        <end position="89"/>
    </location>
</feature>
<gene>
    <name evidence="2" type="ORF">OVN521_LOCUS45707</name>
</gene>
<reference evidence="2" key="1">
    <citation type="submission" date="2021-02" db="EMBL/GenBank/DDBJ databases">
        <authorList>
            <person name="Nowell W R."/>
        </authorList>
    </citation>
    <scope>NUCLEOTIDE SEQUENCE</scope>
</reference>
<dbReference type="Proteomes" id="UP000663866">
    <property type="component" value="Unassembled WGS sequence"/>
</dbReference>
<dbReference type="InterPro" id="IPR055176">
    <property type="entry name" value="UBP24/USP9X/USP9Y_UBL"/>
</dbReference>
<sequence>KSKTTQATHQQIINSLIRILVVLREYLAECDYSYHKDRHSLPISRAFRGRPVILVFRVNTGQNRQIDDYENPSHLNETWGHIRRMIYNR</sequence>
<dbReference type="Pfam" id="PF22900">
    <property type="entry name" value="UCH_UBL1"/>
    <property type="match status" value="1"/>
</dbReference>
<protein>
    <recommendedName>
        <fullName evidence="1">UBP24/USP9X/USP9Y ubiquitin-like domain-containing protein</fullName>
    </recommendedName>
</protein>